<evidence type="ECO:0000256" key="4">
    <source>
        <dbReference type="ARBA" id="ARBA00023159"/>
    </source>
</evidence>
<evidence type="ECO:0000256" key="2">
    <source>
        <dbReference type="ARBA" id="ARBA00023015"/>
    </source>
</evidence>
<dbReference type="PROSITE" id="PS50931">
    <property type="entry name" value="HTH_LYSR"/>
    <property type="match status" value="1"/>
</dbReference>
<dbReference type="RefSeq" id="WP_063916004.1">
    <property type="nucleotide sequence ID" value="NZ_JAAXOT010000004.1"/>
</dbReference>
<keyword evidence="2" id="KW-0805">Transcription regulation</keyword>
<dbReference type="Gene3D" id="3.40.190.290">
    <property type="match status" value="1"/>
</dbReference>
<dbReference type="InterPro" id="IPR036388">
    <property type="entry name" value="WH-like_DNA-bd_sf"/>
</dbReference>
<dbReference type="PANTHER" id="PTHR30346">
    <property type="entry name" value="TRANSCRIPTIONAL DUAL REGULATOR HCAR-RELATED"/>
    <property type="match status" value="1"/>
</dbReference>
<evidence type="ECO:0000313" key="8">
    <source>
        <dbReference type="Proteomes" id="UP000570678"/>
    </source>
</evidence>
<evidence type="ECO:0000256" key="3">
    <source>
        <dbReference type="ARBA" id="ARBA00023125"/>
    </source>
</evidence>
<dbReference type="InterPro" id="IPR036390">
    <property type="entry name" value="WH_DNA-bd_sf"/>
</dbReference>
<reference evidence="7 8" key="1">
    <citation type="submission" date="2020-04" db="EMBL/GenBank/DDBJ databases">
        <title>MicrobeNet Type strains.</title>
        <authorList>
            <person name="Nicholson A.C."/>
        </authorList>
    </citation>
    <scope>NUCLEOTIDE SEQUENCE [LARGE SCALE GENOMIC DNA]</scope>
    <source>
        <strain evidence="7 8">JCM 3332</strain>
    </source>
</reference>
<evidence type="ECO:0000256" key="5">
    <source>
        <dbReference type="ARBA" id="ARBA00023163"/>
    </source>
</evidence>
<dbReference type="SUPFAM" id="SSF53850">
    <property type="entry name" value="Periplasmic binding protein-like II"/>
    <property type="match status" value="1"/>
</dbReference>
<dbReference type="Gene3D" id="1.10.10.10">
    <property type="entry name" value="Winged helix-like DNA-binding domain superfamily/Winged helix DNA-binding domain"/>
    <property type="match status" value="1"/>
</dbReference>
<organism evidence="7 8">
    <name type="scientific">Nocardia flavorosea</name>
    <dbReference type="NCBI Taxonomy" id="53429"/>
    <lineage>
        <taxon>Bacteria</taxon>
        <taxon>Bacillati</taxon>
        <taxon>Actinomycetota</taxon>
        <taxon>Actinomycetes</taxon>
        <taxon>Mycobacteriales</taxon>
        <taxon>Nocardiaceae</taxon>
        <taxon>Nocardia</taxon>
    </lineage>
</organism>
<evidence type="ECO:0000313" key="7">
    <source>
        <dbReference type="EMBL" id="NKY56424.1"/>
    </source>
</evidence>
<dbReference type="Proteomes" id="UP000570678">
    <property type="component" value="Unassembled WGS sequence"/>
</dbReference>
<dbReference type="InterPro" id="IPR000847">
    <property type="entry name" value="LysR_HTH_N"/>
</dbReference>
<dbReference type="EMBL" id="JAAXOT010000004">
    <property type="protein sequence ID" value="NKY56424.1"/>
    <property type="molecule type" value="Genomic_DNA"/>
</dbReference>
<proteinExistence type="inferred from homology"/>
<accession>A0A846YFD9</accession>
<evidence type="ECO:0000259" key="6">
    <source>
        <dbReference type="PROSITE" id="PS50931"/>
    </source>
</evidence>
<comment type="similarity">
    <text evidence="1">Belongs to the LysR transcriptional regulatory family.</text>
</comment>
<dbReference type="PRINTS" id="PR00039">
    <property type="entry name" value="HTHLYSR"/>
</dbReference>
<feature type="domain" description="HTH lysR-type" evidence="6">
    <location>
        <begin position="4"/>
        <end position="61"/>
    </location>
</feature>
<dbReference type="Pfam" id="PF00126">
    <property type="entry name" value="HTH_1"/>
    <property type="match status" value="1"/>
</dbReference>
<name>A0A846YFD9_9NOCA</name>
<comment type="caution">
    <text evidence="7">The sequence shown here is derived from an EMBL/GenBank/DDBJ whole genome shotgun (WGS) entry which is preliminary data.</text>
</comment>
<dbReference type="PANTHER" id="PTHR30346:SF0">
    <property type="entry name" value="HCA OPERON TRANSCRIPTIONAL ACTIVATOR HCAR"/>
    <property type="match status" value="1"/>
</dbReference>
<dbReference type="GO" id="GO:0003700">
    <property type="term" value="F:DNA-binding transcription factor activity"/>
    <property type="evidence" value="ECO:0007669"/>
    <property type="project" value="InterPro"/>
</dbReference>
<keyword evidence="4" id="KW-0010">Activator</keyword>
<protein>
    <submittedName>
        <fullName evidence="7">LysR family transcriptional regulator</fullName>
    </submittedName>
</protein>
<gene>
    <name evidence="7" type="ORF">HGA15_09720</name>
</gene>
<dbReference type="AlphaFoldDB" id="A0A846YFD9"/>
<evidence type="ECO:0000256" key="1">
    <source>
        <dbReference type="ARBA" id="ARBA00009437"/>
    </source>
</evidence>
<keyword evidence="5" id="KW-0804">Transcription</keyword>
<dbReference type="InterPro" id="IPR005119">
    <property type="entry name" value="LysR_subst-bd"/>
</dbReference>
<keyword evidence="8" id="KW-1185">Reference proteome</keyword>
<keyword evidence="3" id="KW-0238">DNA-binding</keyword>
<sequence length="327" mass="35254">MGELDLRAVRAFTALMEHRQFGLAAGALRISQQAVSKRIARLEALLGVSLFDRVPTGAEPTVAALRFLPHAQSLLAVADQAVAAVAGLARPLRVAVLGERQAEMRAMRFYLGRHPDADIELVLSTSYLTSRDALLNGRVDAAFARAHGGPRPLPRRIAAVPAYLDALHLLVGRGHPLAGRSTVALAELAGQQVWVPGAAIPSEWADFYRDLAKSSGVVIDQSPRPGLFAGSDRTRGPAPIEGLVEAVARSDSLATFTGEGFETPWHPEIRRISVVDPTPAYPHALLWDTTDQHPELPALAEHFRTGYNRDVAAGCWIPDSDRALFIS</sequence>
<dbReference type="GO" id="GO:0032993">
    <property type="term" value="C:protein-DNA complex"/>
    <property type="evidence" value="ECO:0007669"/>
    <property type="project" value="TreeGrafter"/>
</dbReference>
<dbReference type="GO" id="GO:0003677">
    <property type="term" value="F:DNA binding"/>
    <property type="evidence" value="ECO:0007669"/>
    <property type="project" value="UniProtKB-KW"/>
</dbReference>
<dbReference type="SUPFAM" id="SSF46785">
    <property type="entry name" value="Winged helix' DNA-binding domain"/>
    <property type="match status" value="1"/>
</dbReference>
<dbReference type="Pfam" id="PF03466">
    <property type="entry name" value="LysR_substrate"/>
    <property type="match status" value="1"/>
</dbReference>